<evidence type="ECO:0000256" key="1">
    <source>
        <dbReference type="SAM" id="MobiDB-lite"/>
    </source>
</evidence>
<feature type="region of interest" description="Disordered" evidence="1">
    <location>
        <begin position="343"/>
        <end position="366"/>
    </location>
</feature>
<feature type="region of interest" description="Disordered" evidence="1">
    <location>
        <begin position="297"/>
        <end position="323"/>
    </location>
</feature>
<organism evidence="2">
    <name type="scientific">Salmonella enterica</name>
    <name type="common">Salmonella choleraesuis</name>
    <dbReference type="NCBI Taxonomy" id="28901"/>
    <lineage>
        <taxon>Bacteria</taxon>
        <taxon>Pseudomonadati</taxon>
        <taxon>Pseudomonadota</taxon>
        <taxon>Gammaproteobacteria</taxon>
        <taxon>Enterobacterales</taxon>
        <taxon>Enterobacteriaceae</taxon>
        <taxon>Salmonella</taxon>
    </lineage>
</organism>
<reference evidence="2" key="2">
    <citation type="submission" date="2020-02" db="EMBL/GenBank/DDBJ databases">
        <authorList>
            <consortium name="NCBI Pathogen Detection Project"/>
        </authorList>
    </citation>
    <scope>NUCLEOTIDE SEQUENCE</scope>
    <source>
        <strain evidence="2">MA.CK_00/00001968</strain>
    </source>
</reference>
<feature type="compositionally biased region" description="Low complexity" evidence="1">
    <location>
        <begin position="206"/>
        <end position="229"/>
    </location>
</feature>
<dbReference type="InterPro" id="IPR009228">
    <property type="entry name" value="Capsid_scaffold_GpO"/>
</dbReference>
<dbReference type="AlphaFoldDB" id="A0A743P6K8"/>
<gene>
    <name evidence="2" type="ORF">G9F27_004646</name>
</gene>
<dbReference type="Pfam" id="PF05929">
    <property type="entry name" value="Phage_GPO"/>
    <property type="match status" value="1"/>
</dbReference>
<comment type="caution">
    <text evidence="2">The sequence shown here is derived from an EMBL/GenBank/DDBJ whole genome shotgun (WGS) entry which is preliminary data.</text>
</comment>
<proteinExistence type="predicted"/>
<sequence length="366" mass="39436">MAKQKYTTDWICIATEGYAIDGRAITRETIQQAADNYDTSVYTAMIWPYHPIESFDERQYWTPNLGLVSELTTKEEAGRLRLMAKLEPNQILLNLNENGQKLFTSCEFMGDYANTGQAYLLGLAATDIPASLGTGRMNLSESIQNASAPQKQYTALSNIEMFSLGRLTPAAGNSSPDDESNPMNKEIANKLLASILNLTAKVDAQQNPQAQVQQPAPTATAATQQPATQDFSAHANRVAELNEKLTIATDTLAANPEDATARQNYTAAVTELQTALSTFAVQPQDAEAAKLQARIAARNGGQQPAPAAQNLSAQPTPKNDEADDATMTTLTSAINNLTERFSVIEGQRTPTPGVAPSGQPAKFEPL</sequence>
<accession>A0A743P6K8</accession>
<reference evidence="2" key="1">
    <citation type="journal article" date="2018" name="Genome Biol.">
        <title>SKESA: strategic k-mer extension for scrupulous assemblies.</title>
        <authorList>
            <person name="Souvorov A."/>
            <person name="Agarwala R."/>
            <person name="Lipman D.J."/>
        </authorList>
    </citation>
    <scope>NUCLEOTIDE SEQUENCE</scope>
    <source>
        <strain evidence="2">MA.CK_00/00001968</strain>
    </source>
</reference>
<protein>
    <submittedName>
        <fullName evidence="2">Capsid scaffolding protein</fullName>
    </submittedName>
</protein>
<name>A0A743P6K8_SALER</name>
<feature type="region of interest" description="Disordered" evidence="1">
    <location>
        <begin position="206"/>
        <end position="230"/>
    </location>
</feature>
<evidence type="ECO:0000313" key="2">
    <source>
        <dbReference type="EMBL" id="HAF2130358.1"/>
    </source>
</evidence>
<dbReference type="EMBL" id="DAAUQX010000060">
    <property type="protein sequence ID" value="HAF2130358.1"/>
    <property type="molecule type" value="Genomic_DNA"/>
</dbReference>